<evidence type="ECO:0000256" key="1">
    <source>
        <dbReference type="SAM" id="MobiDB-lite"/>
    </source>
</evidence>
<feature type="region of interest" description="Disordered" evidence="1">
    <location>
        <begin position="73"/>
        <end position="96"/>
    </location>
</feature>
<gene>
    <name evidence="2" type="ORF">Bca52824_006456</name>
</gene>
<reference evidence="2 3" key="1">
    <citation type="submission" date="2020-02" db="EMBL/GenBank/DDBJ databases">
        <authorList>
            <person name="Ma Q."/>
            <person name="Huang Y."/>
            <person name="Song X."/>
            <person name="Pei D."/>
        </authorList>
    </citation>
    <scope>NUCLEOTIDE SEQUENCE [LARGE SCALE GENOMIC DNA]</scope>
    <source>
        <strain evidence="2">Sxm20200214</strain>
        <tissue evidence="2">Leaf</tissue>
    </source>
</reference>
<organism evidence="2 3">
    <name type="scientific">Brassica carinata</name>
    <name type="common">Ethiopian mustard</name>
    <name type="synonym">Abyssinian cabbage</name>
    <dbReference type="NCBI Taxonomy" id="52824"/>
    <lineage>
        <taxon>Eukaryota</taxon>
        <taxon>Viridiplantae</taxon>
        <taxon>Streptophyta</taxon>
        <taxon>Embryophyta</taxon>
        <taxon>Tracheophyta</taxon>
        <taxon>Spermatophyta</taxon>
        <taxon>Magnoliopsida</taxon>
        <taxon>eudicotyledons</taxon>
        <taxon>Gunneridae</taxon>
        <taxon>Pentapetalae</taxon>
        <taxon>rosids</taxon>
        <taxon>malvids</taxon>
        <taxon>Brassicales</taxon>
        <taxon>Brassicaceae</taxon>
        <taxon>Brassiceae</taxon>
        <taxon>Brassica</taxon>
    </lineage>
</organism>
<proteinExistence type="predicted"/>
<evidence type="ECO:0000313" key="3">
    <source>
        <dbReference type="Proteomes" id="UP000886595"/>
    </source>
</evidence>
<feature type="region of interest" description="Disordered" evidence="1">
    <location>
        <begin position="1"/>
        <end position="53"/>
    </location>
</feature>
<protein>
    <submittedName>
        <fullName evidence="2">Uncharacterized protein</fullName>
    </submittedName>
</protein>
<comment type="caution">
    <text evidence="2">The sequence shown here is derived from an EMBL/GenBank/DDBJ whole genome shotgun (WGS) entry which is preliminary data.</text>
</comment>
<dbReference type="EMBL" id="JAAMPC010000002">
    <property type="protein sequence ID" value="KAG2323728.1"/>
    <property type="molecule type" value="Genomic_DNA"/>
</dbReference>
<sequence length="96" mass="10711">MAGGRKRLKNLASRNSYGSTFLDQLDPSASISGTTSSNRDNIPESQIPSAAPYVPPQAYDLAAYYSQQQALYDDPAAYYPQQQDQYDEPPQKPRYD</sequence>
<feature type="compositionally biased region" description="Polar residues" evidence="1">
    <location>
        <begin position="12"/>
        <end position="48"/>
    </location>
</feature>
<feature type="compositionally biased region" description="Low complexity" evidence="1">
    <location>
        <begin position="73"/>
        <end position="84"/>
    </location>
</feature>
<keyword evidence="3" id="KW-1185">Reference proteome</keyword>
<accession>A0A8X7W825</accession>
<evidence type="ECO:0000313" key="2">
    <source>
        <dbReference type="EMBL" id="KAG2323728.1"/>
    </source>
</evidence>
<dbReference type="Proteomes" id="UP000886595">
    <property type="component" value="Unassembled WGS sequence"/>
</dbReference>
<name>A0A8X7W825_BRACI</name>
<dbReference type="AlphaFoldDB" id="A0A8X7W825"/>